<accession>A0A1V4J5W8</accession>
<gene>
    <name evidence="1" type="ORF">AV530_014609</name>
</gene>
<sequence length="79" mass="8574">MEYNPLGLVDDQGLASIAFLNELHNFLECMVDSDCPQDQAVGDSEETILTANVPSLTTEILDELPNLSQYAAEGSCPKE</sequence>
<organism evidence="1 2">
    <name type="scientific">Patagioenas fasciata monilis</name>
    <dbReference type="NCBI Taxonomy" id="372326"/>
    <lineage>
        <taxon>Eukaryota</taxon>
        <taxon>Metazoa</taxon>
        <taxon>Chordata</taxon>
        <taxon>Craniata</taxon>
        <taxon>Vertebrata</taxon>
        <taxon>Euteleostomi</taxon>
        <taxon>Archelosauria</taxon>
        <taxon>Archosauria</taxon>
        <taxon>Dinosauria</taxon>
        <taxon>Saurischia</taxon>
        <taxon>Theropoda</taxon>
        <taxon>Coelurosauria</taxon>
        <taxon>Aves</taxon>
        <taxon>Neognathae</taxon>
        <taxon>Neoaves</taxon>
        <taxon>Columbimorphae</taxon>
        <taxon>Columbiformes</taxon>
        <taxon>Columbidae</taxon>
        <taxon>Patagioenas</taxon>
    </lineage>
</organism>
<dbReference type="EMBL" id="LSYS01009096">
    <property type="protein sequence ID" value="OPJ67395.1"/>
    <property type="molecule type" value="Genomic_DNA"/>
</dbReference>
<reference evidence="1 2" key="1">
    <citation type="submission" date="2016-02" db="EMBL/GenBank/DDBJ databases">
        <title>Band-tailed pigeon sequencing and assembly.</title>
        <authorList>
            <person name="Soares A.E."/>
            <person name="Novak B.J."/>
            <person name="Rice E.S."/>
            <person name="O'Connell B."/>
            <person name="Chang D."/>
            <person name="Weber S."/>
            <person name="Shapiro B."/>
        </authorList>
    </citation>
    <scope>NUCLEOTIDE SEQUENCE [LARGE SCALE GENOMIC DNA]</scope>
    <source>
        <strain evidence="1">BTP2013</strain>
        <tissue evidence="1">Blood</tissue>
    </source>
</reference>
<protein>
    <submittedName>
        <fullName evidence="1">Uncharacterized protein</fullName>
    </submittedName>
</protein>
<name>A0A1V4J5W8_PATFA</name>
<evidence type="ECO:0000313" key="2">
    <source>
        <dbReference type="Proteomes" id="UP000190648"/>
    </source>
</evidence>
<dbReference type="AlphaFoldDB" id="A0A1V4J5W8"/>
<keyword evidence="2" id="KW-1185">Reference proteome</keyword>
<proteinExistence type="predicted"/>
<comment type="caution">
    <text evidence="1">The sequence shown here is derived from an EMBL/GenBank/DDBJ whole genome shotgun (WGS) entry which is preliminary data.</text>
</comment>
<dbReference type="Proteomes" id="UP000190648">
    <property type="component" value="Unassembled WGS sequence"/>
</dbReference>
<evidence type="ECO:0000313" key="1">
    <source>
        <dbReference type="EMBL" id="OPJ67395.1"/>
    </source>
</evidence>